<dbReference type="GO" id="GO:0005759">
    <property type="term" value="C:mitochondrial matrix"/>
    <property type="evidence" value="ECO:0007669"/>
    <property type="project" value="TreeGrafter"/>
</dbReference>
<dbReference type="Gene3D" id="3.40.30.10">
    <property type="entry name" value="Glutaredoxin"/>
    <property type="match status" value="1"/>
</dbReference>
<feature type="domain" description="Glutaredoxin" evidence="3">
    <location>
        <begin position="67"/>
        <end position="115"/>
    </location>
</feature>
<evidence type="ECO:0000259" key="3">
    <source>
        <dbReference type="Pfam" id="PF00462"/>
    </source>
</evidence>
<dbReference type="InterPro" id="IPR002109">
    <property type="entry name" value="Glutaredoxin"/>
</dbReference>
<dbReference type="EMBL" id="QZWG01000011">
    <property type="protein sequence ID" value="RZB84721.1"/>
    <property type="molecule type" value="Genomic_DNA"/>
</dbReference>
<accession>A0A445IF95</accession>
<dbReference type="InterPro" id="IPR036249">
    <property type="entry name" value="Thioredoxin-like_sf"/>
</dbReference>
<dbReference type="Pfam" id="PF00462">
    <property type="entry name" value="Glutaredoxin"/>
    <property type="match status" value="1"/>
</dbReference>
<keyword evidence="2" id="KW-0676">Redox-active center</keyword>
<evidence type="ECO:0000313" key="4">
    <source>
        <dbReference type="EMBL" id="RZB84721.1"/>
    </source>
</evidence>
<evidence type="ECO:0000313" key="5">
    <source>
        <dbReference type="Proteomes" id="UP000289340"/>
    </source>
</evidence>
<name>A0A445IF95_GLYSO</name>
<organism evidence="4 5">
    <name type="scientific">Glycine soja</name>
    <name type="common">Wild soybean</name>
    <dbReference type="NCBI Taxonomy" id="3848"/>
    <lineage>
        <taxon>Eukaryota</taxon>
        <taxon>Viridiplantae</taxon>
        <taxon>Streptophyta</taxon>
        <taxon>Embryophyta</taxon>
        <taxon>Tracheophyta</taxon>
        <taxon>Spermatophyta</taxon>
        <taxon>Magnoliopsida</taxon>
        <taxon>eudicotyledons</taxon>
        <taxon>Gunneridae</taxon>
        <taxon>Pentapetalae</taxon>
        <taxon>rosids</taxon>
        <taxon>fabids</taxon>
        <taxon>Fabales</taxon>
        <taxon>Fabaceae</taxon>
        <taxon>Papilionoideae</taxon>
        <taxon>50 kb inversion clade</taxon>
        <taxon>NPAAA clade</taxon>
        <taxon>indigoferoid/millettioid clade</taxon>
        <taxon>Phaseoleae</taxon>
        <taxon>Glycine</taxon>
        <taxon>Glycine subgen. Soja</taxon>
    </lineage>
</organism>
<sequence>MFSFCNSICLPLMSSQLTRSCYHGMRYFATVSNDPDTHDDFKPANKLENSNISLADVIEQDVKDNPVMIYMKGVPDFPLCGFSSLAVRVLQQYDVPLSARNILEDPELKNAVKAFRYVHFYWFYYSCFIREYSISLTVSTIFQNSHLWW</sequence>
<evidence type="ECO:0000256" key="2">
    <source>
        <dbReference type="ARBA" id="ARBA00023284"/>
    </source>
</evidence>
<proteinExistence type="inferred from homology"/>
<dbReference type="InterPro" id="IPR004480">
    <property type="entry name" value="Monothiol_GRX-rel"/>
</dbReference>
<keyword evidence="5" id="KW-1185">Reference proteome</keyword>
<dbReference type="PANTHER" id="PTHR10293">
    <property type="entry name" value="GLUTAREDOXIN FAMILY MEMBER"/>
    <property type="match status" value="1"/>
</dbReference>
<comment type="similarity">
    <text evidence="1">Belongs to the glutaredoxin family. CGFS subfamily.</text>
</comment>
<protein>
    <submittedName>
        <fullName evidence="4">Monothiol glutaredoxin-S15, mitochondrial isoform E</fullName>
    </submittedName>
</protein>
<dbReference type="SUPFAM" id="SSF52833">
    <property type="entry name" value="Thioredoxin-like"/>
    <property type="match status" value="1"/>
</dbReference>
<reference evidence="4 5" key="1">
    <citation type="submission" date="2018-09" db="EMBL/GenBank/DDBJ databases">
        <title>A high-quality reference genome of wild soybean provides a powerful tool to mine soybean genomes.</title>
        <authorList>
            <person name="Xie M."/>
            <person name="Chung C.Y.L."/>
            <person name="Li M.-W."/>
            <person name="Wong F.-L."/>
            <person name="Chan T.-F."/>
            <person name="Lam H.-M."/>
        </authorList>
    </citation>
    <scope>NUCLEOTIDE SEQUENCE [LARGE SCALE GENOMIC DNA]</scope>
    <source>
        <strain evidence="5">cv. W05</strain>
        <tissue evidence="4">Hypocotyl of etiolated seedlings</tissue>
    </source>
</reference>
<dbReference type="PANTHER" id="PTHR10293:SF16">
    <property type="entry name" value="GLUTAREDOXIN-RELATED PROTEIN 5, MITOCHONDRIAL"/>
    <property type="match status" value="1"/>
</dbReference>
<evidence type="ECO:0000256" key="1">
    <source>
        <dbReference type="ARBA" id="ARBA00008983"/>
    </source>
</evidence>
<dbReference type="Proteomes" id="UP000289340">
    <property type="component" value="Chromosome 11"/>
</dbReference>
<dbReference type="AlphaFoldDB" id="A0A445IF95"/>
<comment type="caution">
    <text evidence="4">The sequence shown here is derived from an EMBL/GenBank/DDBJ whole genome shotgun (WGS) entry which is preliminary data.</text>
</comment>
<gene>
    <name evidence="4" type="ORF">D0Y65_032825</name>
</gene>
<dbReference type="PROSITE" id="PS51354">
    <property type="entry name" value="GLUTAREDOXIN_2"/>
    <property type="match status" value="1"/>
</dbReference>